<keyword evidence="1" id="KW-0812">Transmembrane</keyword>
<gene>
    <name evidence="2" type="ORF">FEA48_25425</name>
</gene>
<evidence type="ECO:0000313" key="2">
    <source>
        <dbReference type="EMBL" id="TLP70255.1"/>
    </source>
</evidence>
<dbReference type="Gene3D" id="3.30.70.1320">
    <property type="entry name" value="Multidrug efflux transporter AcrB pore domain like"/>
    <property type="match status" value="1"/>
</dbReference>
<dbReference type="Pfam" id="PF00873">
    <property type="entry name" value="ACR_tran"/>
    <property type="match status" value="1"/>
</dbReference>
<feature type="transmembrane region" description="Helical" evidence="1">
    <location>
        <begin position="388"/>
        <end position="412"/>
    </location>
</feature>
<keyword evidence="1" id="KW-1133">Transmembrane helix</keyword>
<dbReference type="GO" id="GO:0042910">
    <property type="term" value="F:xenobiotic transmembrane transporter activity"/>
    <property type="evidence" value="ECO:0007669"/>
    <property type="project" value="TreeGrafter"/>
</dbReference>
<evidence type="ECO:0000313" key="3">
    <source>
        <dbReference type="Proteomes" id="UP000307510"/>
    </source>
</evidence>
<keyword evidence="1" id="KW-0472">Membrane</keyword>
<dbReference type="InterPro" id="IPR001036">
    <property type="entry name" value="Acrflvin-R"/>
</dbReference>
<dbReference type="AlphaFoldDB" id="A0A5R8ZWK6"/>
<reference evidence="3" key="2">
    <citation type="submission" date="2019-06" db="EMBL/GenBank/DDBJ databases">
        <title>AzeR, a transcriptional regulator that responds to azelaic acid in Pseudomonas nitroreducens.</title>
        <authorList>
            <person name="Bez C."/>
            <person name="Javvadi S.G."/>
            <person name="Bertani I."/>
            <person name="Devescovi G."/>
            <person name="Studholme D.J."/>
            <person name="Geller A."/>
            <person name="Levy A."/>
            <person name="Venturi V."/>
        </authorList>
    </citation>
    <scope>NUCLEOTIDE SEQUENCE [LARGE SCALE GENOMIC DNA]</scope>
    <source>
        <strain evidence="3">DSM 9128</strain>
    </source>
</reference>
<dbReference type="SUPFAM" id="SSF82714">
    <property type="entry name" value="Multidrug efflux transporter AcrB TolC docking domain, DN and DC subdomains"/>
    <property type="match status" value="2"/>
</dbReference>
<feature type="transmembrane region" description="Helical" evidence="1">
    <location>
        <begin position="464"/>
        <end position="487"/>
    </location>
</feature>
<dbReference type="Gene3D" id="1.20.1640.10">
    <property type="entry name" value="Multidrug efflux transporter AcrB transmembrane domain"/>
    <property type="match status" value="2"/>
</dbReference>
<feature type="transmembrane region" description="Helical" evidence="1">
    <location>
        <begin position="433"/>
        <end position="452"/>
    </location>
</feature>
<comment type="caution">
    <text evidence="2">The sequence shown here is derived from an EMBL/GenBank/DDBJ whole genome shotgun (WGS) entry which is preliminary data.</text>
</comment>
<dbReference type="InterPro" id="IPR027463">
    <property type="entry name" value="AcrB_DN_DC_subdom"/>
</dbReference>
<feature type="transmembrane region" description="Helical" evidence="1">
    <location>
        <begin position="950"/>
        <end position="973"/>
    </location>
</feature>
<name>A0A5R8ZWK6_PSENT</name>
<dbReference type="Gene3D" id="3.30.70.1440">
    <property type="entry name" value="Multidrug efflux transporter AcrB pore domain"/>
    <property type="match status" value="1"/>
</dbReference>
<proteinExistence type="predicted"/>
<dbReference type="SUPFAM" id="SSF82693">
    <property type="entry name" value="Multidrug efflux transporter AcrB pore domain, PN1, PN2, PC1 and PC2 subdomains"/>
    <property type="match status" value="3"/>
</dbReference>
<organism evidence="2 3">
    <name type="scientific">Pseudomonas nitroreducens</name>
    <dbReference type="NCBI Taxonomy" id="46680"/>
    <lineage>
        <taxon>Bacteria</taxon>
        <taxon>Pseudomonadati</taxon>
        <taxon>Pseudomonadota</taxon>
        <taxon>Gammaproteobacteria</taxon>
        <taxon>Pseudomonadales</taxon>
        <taxon>Pseudomonadaceae</taxon>
        <taxon>Pseudomonas</taxon>
    </lineage>
</organism>
<dbReference type="Gene3D" id="3.30.2090.10">
    <property type="entry name" value="Multidrug efflux transporter AcrB TolC docking domain, DN and DC subdomains"/>
    <property type="match status" value="2"/>
</dbReference>
<dbReference type="PRINTS" id="PR00702">
    <property type="entry name" value="ACRIFLAVINRP"/>
</dbReference>
<dbReference type="SUPFAM" id="SSF82866">
    <property type="entry name" value="Multidrug efflux transporter AcrB transmembrane domain"/>
    <property type="match status" value="2"/>
</dbReference>
<dbReference type="PANTHER" id="PTHR32063:SF18">
    <property type="entry name" value="CATION EFFLUX SYSTEM PROTEIN"/>
    <property type="match status" value="1"/>
</dbReference>
<dbReference type="Proteomes" id="UP000307510">
    <property type="component" value="Unassembled WGS sequence"/>
</dbReference>
<dbReference type="PANTHER" id="PTHR32063">
    <property type="match status" value="1"/>
</dbReference>
<feature type="transmembrane region" description="Helical" evidence="1">
    <location>
        <begin position="361"/>
        <end position="382"/>
    </location>
</feature>
<dbReference type="RefSeq" id="WP_138216294.1">
    <property type="nucleotide sequence ID" value="NZ_VASG01000008.1"/>
</dbReference>
<protein>
    <submittedName>
        <fullName evidence="2">Efflux RND transporter permease subunit</fullName>
    </submittedName>
</protein>
<reference evidence="2 3" key="1">
    <citation type="submission" date="2019-05" db="EMBL/GenBank/DDBJ databases">
        <authorList>
            <person name="Moore K."/>
            <person name="O'Neill P."/>
            <person name="Farbos A."/>
            <person name="Studholme D.J."/>
        </authorList>
    </citation>
    <scope>NUCLEOTIDE SEQUENCE [LARGE SCALE GENOMIC DNA]</scope>
    <source>
        <strain evidence="2 3">DSM 9128</strain>
    </source>
</reference>
<feature type="transmembrane region" description="Helical" evidence="1">
    <location>
        <begin position="12"/>
        <end position="30"/>
    </location>
</feature>
<accession>A0A5R8ZWK6</accession>
<dbReference type="Gene3D" id="3.30.70.1430">
    <property type="entry name" value="Multidrug efflux transporter AcrB pore domain"/>
    <property type="match status" value="2"/>
</dbReference>
<feature type="transmembrane region" description="Helical" evidence="1">
    <location>
        <begin position="856"/>
        <end position="875"/>
    </location>
</feature>
<dbReference type="GO" id="GO:0005886">
    <property type="term" value="C:plasma membrane"/>
    <property type="evidence" value="ECO:0007669"/>
    <property type="project" value="TreeGrafter"/>
</dbReference>
<evidence type="ECO:0000256" key="1">
    <source>
        <dbReference type="SAM" id="Phobius"/>
    </source>
</evidence>
<dbReference type="EMBL" id="VASG01000008">
    <property type="protein sequence ID" value="TLP70255.1"/>
    <property type="molecule type" value="Genomic_DNA"/>
</dbReference>
<sequence>MDISGYFIRNKVSSWIVILLLALGGLYAILEIGRLEDPAFTVKTAVVATRYAGASPQQVEEEVTYPLENAIQQLAYVDKLTSISSAGLSQITVNVKPQYRAGELPQIWDELRRKVNDLAPHLPPGVSPPQVNDDFGDVYGILLSLSGDGYSYQELRDYADYLRRELVLVPGVSKVVVSGLQAEQVQVEVSREKMNAMGVPLQRLADLLNRQNVVSDAGSLRVGSESIRLHPTGEFADVGELERLLVSAPGSAQLIRLGDIATVQRGFTDTPSHLWRADGKPALALGIAFAPQVNVVKVGDAVHQRLDQLESERPAGMQLTPFYDQAVEVHGAVNGFLLSFVIALAIVVGTLLVFMGLRSGLVIAGVLALNVLGSLLLMYLLGIELQRISLGALIISLCMLVDNAIVVVEGVLVGRLRGQGIDAAIRHIVRLTALPLLGATVIAVLAFAPIGLSSDSTGEYCRSLFDVLLVSLLLSWITAMTLAPLFARWAFEKMPVKADSDEPHAGWLYRAYRSLLEACLRQRALTLGVLAVALAASLLGFSQVRQNFFPPANTPMFFVDLWLPQGTAIEHTRDLAAEIDRHITALPGVERTVTSIGQGAPRFILTYGAERQHANYAQVLVRTENRAQIPGLIAGLQHYLDENYPQVQTGLKRLMFGPSNGSAIEVRVTGPDPQELRRLGAQVGDILAADPVATGVSHDWQARALLVRPQFNEARGRELGIDKRDLDSLLRMSFSGLTVGIYRDGTQQMPIVVRERDVDAGQINDLMLWSPVSQRYLPIEQVVGGFDSVWEDPLILREDRKRTLTVMADVAPQSGETSSQLLSRVRPQIEALPLPPGYELAWGGDVESSSDARNGVLGSLPMAFLAMFIITVLMFSSPRKALLIWLTVPLAMIGVTLGFLLTGIPFGFMALLGLLSLSGMLVRNGIVLLEEVDNLAESGQPPREALVNAACARLRPICLTALTTILGLAPLLLDAFFQSMSVVIMFGLGFATLLTLIVLPVLYASAYRLGGSKVSAG</sequence>
<feature type="transmembrane region" description="Helical" evidence="1">
    <location>
        <begin position="979"/>
        <end position="1003"/>
    </location>
</feature>
<feature type="transmembrane region" description="Helical" evidence="1">
    <location>
        <begin position="335"/>
        <end position="354"/>
    </location>
</feature>